<evidence type="ECO:0000313" key="2">
    <source>
        <dbReference type="Proteomes" id="UP001454036"/>
    </source>
</evidence>
<dbReference type="Proteomes" id="UP001454036">
    <property type="component" value="Unassembled WGS sequence"/>
</dbReference>
<dbReference type="EMBL" id="BAABME010018285">
    <property type="protein sequence ID" value="GAA0153291.1"/>
    <property type="molecule type" value="Genomic_DNA"/>
</dbReference>
<evidence type="ECO:0000313" key="1">
    <source>
        <dbReference type="EMBL" id="GAA0153291.1"/>
    </source>
</evidence>
<sequence length="146" mass="16489">MARTKAPGLDGMSAIFFQHYCDTVGEDLTRMVLLFLNNGVFLRKVNFIHIGLVHKIEKPISMSQFRPIALCNTVAKVISKSLAIRVKKLLPYIISETQSAFVPNRLITDNILSAIEAHHIIKNKKSGKEGYMSIKLDMLKAYEQIE</sequence>
<reference evidence="1 2" key="1">
    <citation type="submission" date="2024-01" db="EMBL/GenBank/DDBJ databases">
        <title>The complete chloroplast genome sequence of Lithospermum erythrorhizon: insights into the phylogenetic relationship among Boraginaceae species and the maternal lineages of purple gromwells.</title>
        <authorList>
            <person name="Okada T."/>
            <person name="Watanabe K."/>
        </authorList>
    </citation>
    <scope>NUCLEOTIDE SEQUENCE [LARGE SCALE GENOMIC DNA]</scope>
</reference>
<name>A0AAV3PRE2_LITER</name>
<evidence type="ECO:0008006" key="3">
    <source>
        <dbReference type="Google" id="ProtNLM"/>
    </source>
</evidence>
<gene>
    <name evidence="1" type="ORF">LIER_37652</name>
</gene>
<dbReference type="AlphaFoldDB" id="A0AAV3PRE2"/>
<comment type="caution">
    <text evidence="1">The sequence shown here is derived from an EMBL/GenBank/DDBJ whole genome shotgun (WGS) entry which is preliminary data.</text>
</comment>
<accession>A0AAV3PRE2</accession>
<keyword evidence="2" id="KW-1185">Reference proteome</keyword>
<dbReference type="PANTHER" id="PTHR46890">
    <property type="entry name" value="NON-LTR RETROLELEMENT REVERSE TRANSCRIPTASE-LIKE PROTEIN-RELATED"/>
    <property type="match status" value="1"/>
</dbReference>
<organism evidence="1 2">
    <name type="scientific">Lithospermum erythrorhizon</name>
    <name type="common">Purple gromwell</name>
    <name type="synonym">Lithospermum officinale var. erythrorhizon</name>
    <dbReference type="NCBI Taxonomy" id="34254"/>
    <lineage>
        <taxon>Eukaryota</taxon>
        <taxon>Viridiplantae</taxon>
        <taxon>Streptophyta</taxon>
        <taxon>Embryophyta</taxon>
        <taxon>Tracheophyta</taxon>
        <taxon>Spermatophyta</taxon>
        <taxon>Magnoliopsida</taxon>
        <taxon>eudicotyledons</taxon>
        <taxon>Gunneridae</taxon>
        <taxon>Pentapetalae</taxon>
        <taxon>asterids</taxon>
        <taxon>lamiids</taxon>
        <taxon>Boraginales</taxon>
        <taxon>Boraginaceae</taxon>
        <taxon>Boraginoideae</taxon>
        <taxon>Lithospermeae</taxon>
        <taxon>Lithospermum</taxon>
    </lineage>
</organism>
<protein>
    <recommendedName>
        <fullName evidence="3">Reverse transcriptase domain-containing protein</fullName>
    </recommendedName>
</protein>
<dbReference type="PANTHER" id="PTHR46890:SF48">
    <property type="entry name" value="RNA-DIRECTED DNA POLYMERASE"/>
    <property type="match status" value="1"/>
</dbReference>
<proteinExistence type="predicted"/>
<dbReference type="InterPro" id="IPR052343">
    <property type="entry name" value="Retrotransposon-Effector_Assoc"/>
</dbReference>